<evidence type="ECO:0000313" key="1">
    <source>
        <dbReference type="EMBL" id="SVC59646.1"/>
    </source>
</evidence>
<dbReference type="EMBL" id="UINC01099966">
    <property type="protein sequence ID" value="SVC59646.1"/>
    <property type="molecule type" value="Genomic_DNA"/>
</dbReference>
<dbReference type="AlphaFoldDB" id="A0A382NF18"/>
<protein>
    <submittedName>
        <fullName evidence="1">Uncharacterized protein</fullName>
    </submittedName>
</protein>
<name>A0A382NF18_9ZZZZ</name>
<reference evidence="1" key="1">
    <citation type="submission" date="2018-05" db="EMBL/GenBank/DDBJ databases">
        <authorList>
            <person name="Lanie J.A."/>
            <person name="Ng W.-L."/>
            <person name="Kazmierczak K.M."/>
            <person name="Andrzejewski T.M."/>
            <person name="Davidsen T.M."/>
            <person name="Wayne K.J."/>
            <person name="Tettelin H."/>
            <person name="Glass J.I."/>
            <person name="Rusch D."/>
            <person name="Podicherti R."/>
            <person name="Tsui H.-C.T."/>
            <person name="Winkler M.E."/>
        </authorList>
    </citation>
    <scope>NUCLEOTIDE SEQUENCE</scope>
</reference>
<accession>A0A382NF18</accession>
<organism evidence="1">
    <name type="scientific">marine metagenome</name>
    <dbReference type="NCBI Taxonomy" id="408172"/>
    <lineage>
        <taxon>unclassified sequences</taxon>
        <taxon>metagenomes</taxon>
        <taxon>ecological metagenomes</taxon>
    </lineage>
</organism>
<proteinExistence type="predicted"/>
<sequence>MDIIVIKTKIDQQILKDLTQHWFRTFVKFVADIRTAEMAVGGELHSDAEQLLLERGSKQSDLWGGNFFPGKPAESQIEYTSLINIRPHDNNYSMEIEDDVIRKSVENLVKLYLEHDEDGLA</sequence>
<dbReference type="InterPro" id="IPR043731">
    <property type="entry name" value="DUF5674"/>
</dbReference>
<gene>
    <name evidence="1" type="ORF">METZ01_LOCUS312500</name>
</gene>
<dbReference type="Pfam" id="PF18924">
    <property type="entry name" value="DUF5674"/>
    <property type="match status" value="1"/>
</dbReference>